<dbReference type="EC" id="3.6.1.66" evidence="10"/>
<dbReference type="GO" id="GO:0017111">
    <property type="term" value="F:ribonucleoside triphosphate phosphatase activity"/>
    <property type="evidence" value="ECO:0007669"/>
    <property type="project" value="InterPro"/>
</dbReference>
<dbReference type="CDD" id="cd00515">
    <property type="entry name" value="HAM1"/>
    <property type="match status" value="1"/>
</dbReference>
<keyword evidence="4 10" id="KW-0547">Nucleotide-binding</keyword>
<keyword evidence="5 10" id="KW-0378">Hydrolase</keyword>
<gene>
    <name evidence="12" type="ORF">FHX64_002746</name>
</gene>
<name>A0A7W5DUQ3_9PORP</name>
<comment type="function">
    <text evidence="10">Pyrophosphatase that catalyzes the hydrolysis of nucleoside triphosphates to their monophosphate derivatives, with a high preference for the non-canonical purine nucleotides XTP (xanthosine triphosphate), dITP (deoxyinosine triphosphate) and ITP. Seems to function as a house-cleaning enzyme that removes non-canonical purine nucleotides from the nucleotide pool, thus preventing their incorporation into DNA/RNA and avoiding chromosomal lesions.</text>
</comment>
<dbReference type="HAMAP" id="MF_01405">
    <property type="entry name" value="Non_canon_purine_NTPase"/>
    <property type="match status" value="1"/>
</dbReference>
<comment type="caution">
    <text evidence="10">Lacks conserved residue(s) required for the propagation of feature annotation.</text>
</comment>
<evidence type="ECO:0000256" key="9">
    <source>
        <dbReference type="ARBA" id="ARBA00052017"/>
    </source>
</evidence>
<dbReference type="NCBIfam" id="TIGR00042">
    <property type="entry name" value="RdgB/HAM1 family non-canonical purine NTP pyrophosphatase"/>
    <property type="match status" value="1"/>
</dbReference>
<dbReference type="GO" id="GO:0035870">
    <property type="term" value="F:dITP diphosphatase activity"/>
    <property type="evidence" value="ECO:0007669"/>
    <property type="project" value="UniProtKB-UniRule"/>
</dbReference>
<dbReference type="GO" id="GO:0036222">
    <property type="term" value="F:XTP diphosphatase activity"/>
    <property type="evidence" value="ECO:0007669"/>
    <property type="project" value="UniProtKB-UniRule"/>
</dbReference>
<proteinExistence type="inferred from homology"/>
<evidence type="ECO:0000256" key="5">
    <source>
        <dbReference type="ARBA" id="ARBA00022801"/>
    </source>
</evidence>
<feature type="binding site" evidence="10">
    <location>
        <begin position="7"/>
        <end position="12"/>
    </location>
    <ligand>
        <name>substrate</name>
    </ligand>
</feature>
<dbReference type="GO" id="GO:0009146">
    <property type="term" value="P:purine nucleoside triphosphate catabolic process"/>
    <property type="evidence" value="ECO:0007669"/>
    <property type="project" value="UniProtKB-UniRule"/>
</dbReference>
<dbReference type="GO" id="GO:0000166">
    <property type="term" value="F:nucleotide binding"/>
    <property type="evidence" value="ECO:0007669"/>
    <property type="project" value="UniProtKB-KW"/>
</dbReference>
<dbReference type="RefSeq" id="WP_183414301.1">
    <property type="nucleotide sequence ID" value="NZ_JACHYB010000002.1"/>
</dbReference>
<dbReference type="Gene3D" id="3.90.950.10">
    <property type="match status" value="1"/>
</dbReference>
<accession>A0A7W5DUQ3</accession>
<evidence type="ECO:0000256" key="4">
    <source>
        <dbReference type="ARBA" id="ARBA00022741"/>
    </source>
</evidence>
<dbReference type="FunFam" id="3.90.950.10:FF:000001">
    <property type="entry name" value="dITP/XTP pyrophosphatase"/>
    <property type="match status" value="1"/>
</dbReference>
<comment type="similarity">
    <text evidence="1 10 11">Belongs to the HAM1 NTPase family.</text>
</comment>
<feature type="binding site" evidence="10">
    <location>
        <position position="69"/>
    </location>
    <ligand>
        <name>substrate</name>
    </ligand>
</feature>
<evidence type="ECO:0000313" key="13">
    <source>
        <dbReference type="Proteomes" id="UP000544222"/>
    </source>
</evidence>
<organism evidence="12 13">
    <name type="scientific">Microbacter margulisiae</name>
    <dbReference type="NCBI Taxonomy" id="1350067"/>
    <lineage>
        <taxon>Bacteria</taxon>
        <taxon>Pseudomonadati</taxon>
        <taxon>Bacteroidota</taxon>
        <taxon>Bacteroidia</taxon>
        <taxon>Bacteroidales</taxon>
        <taxon>Porphyromonadaceae</taxon>
        <taxon>Microbacter</taxon>
    </lineage>
</organism>
<evidence type="ECO:0000256" key="2">
    <source>
        <dbReference type="ARBA" id="ARBA00011738"/>
    </source>
</evidence>
<dbReference type="PANTHER" id="PTHR11067:SF9">
    <property type="entry name" value="INOSINE TRIPHOSPHATE PYROPHOSPHATASE"/>
    <property type="match status" value="1"/>
</dbReference>
<evidence type="ECO:0000313" key="12">
    <source>
        <dbReference type="EMBL" id="MBB3188548.1"/>
    </source>
</evidence>
<dbReference type="Pfam" id="PF01725">
    <property type="entry name" value="Ham1p_like"/>
    <property type="match status" value="1"/>
</dbReference>
<evidence type="ECO:0000256" key="10">
    <source>
        <dbReference type="HAMAP-Rule" id="MF_01405"/>
    </source>
</evidence>
<dbReference type="GO" id="GO:0005829">
    <property type="term" value="C:cytosol"/>
    <property type="evidence" value="ECO:0007669"/>
    <property type="project" value="TreeGrafter"/>
</dbReference>
<evidence type="ECO:0000256" key="6">
    <source>
        <dbReference type="ARBA" id="ARBA00022842"/>
    </source>
</evidence>
<keyword evidence="3 10" id="KW-0479">Metal-binding</keyword>
<keyword evidence="6 10" id="KW-0460">Magnesium</keyword>
<dbReference type="InterPro" id="IPR029001">
    <property type="entry name" value="ITPase-like_fam"/>
</dbReference>
<feature type="binding site" evidence="10">
    <location>
        <begin position="148"/>
        <end position="151"/>
    </location>
    <ligand>
        <name>substrate</name>
    </ligand>
</feature>
<dbReference type="PANTHER" id="PTHR11067">
    <property type="entry name" value="INOSINE TRIPHOSPHATE PYROPHOSPHATASE/HAM1 PROTEIN"/>
    <property type="match status" value="1"/>
</dbReference>
<dbReference type="GO" id="GO:0036220">
    <property type="term" value="F:ITP diphosphatase activity"/>
    <property type="evidence" value="ECO:0007669"/>
    <property type="project" value="UniProtKB-UniRule"/>
</dbReference>
<feature type="active site" description="Proton acceptor" evidence="10">
    <location>
        <position position="68"/>
    </location>
</feature>
<keyword evidence="7 10" id="KW-0546">Nucleotide metabolism</keyword>
<evidence type="ECO:0000256" key="8">
    <source>
        <dbReference type="ARBA" id="ARBA00051875"/>
    </source>
</evidence>
<protein>
    <recommendedName>
        <fullName evidence="10">dITP/XTP pyrophosphatase</fullName>
        <ecNumber evidence="10">3.6.1.66</ecNumber>
    </recommendedName>
    <alternativeName>
        <fullName evidence="10">Non-canonical purine NTP pyrophosphatase</fullName>
    </alternativeName>
    <alternativeName>
        <fullName evidence="10">Non-standard purine NTP pyrophosphatase</fullName>
    </alternativeName>
    <alternativeName>
        <fullName evidence="10">Nucleoside-triphosphate diphosphatase</fullName>
    </alternativeName>
    <alternativeName>
        <fullName evidence="10">Nucleoside-triphosphate pyrophosphatase</fullName>
        <shortName evidence="10">NTPase</shortName>
    </alternativeName>
</protein>
<comment type="subunit">
    <text evidence="2 10">Homodimer.</text>
</comment>
<dbReference type="Proteomes" id="UP000544222">
    <property type="component" value="Unassembled WGS sequence"/>
</dbReference>
<dbReference type="AlphaFoldDB" id="A0A7W5DUQ3"/>
<dbReference type="SUPFAM" id="SSF52972">
    <property type="entry name" value="ITPase-like"/>
    <property type="match status" value="1"/>
</dbReference>
<comment type="catalytic activity">
    <reaction evidence="8 10">
        <text>dITP + H2O = dIMP + diphosphate + H(+)</text>
        <dbReference type="Rhea" id="RHEA:28342"/>
        <dbReference type="ChEBI" id="CHEBI:15377"/>
        <dbReference type="ChEBI" id="CHEBI:15378"/>
        <dbReference type="ChEBI" id="CHEBI:33019"/>
        <dbReference type="ChEBI" id="CHEBI:61194"/>
        <dbReference type="ChEBI" id="CHEBI:61382"/>
        <dbReference type="EC" id="3.6.1.66"/>
    </reaction>
</comment>
<comment type="cofactor">
    <cofactor evidence="10">
        <name>Mg(2+)</name>
        <dbReference type="ChEBI" id="CHEBI:18420"/>
    </cofactor>
    <text evidence="10">Binds 1 Mg(2+) ion per subunit.</text>
</comment>
<dbReference type="InterPro" id="IPR020922">
    <property type="entry name" value="dITP/XTP_pyrophosphatase"/>
</dbReference>
<evidence type="ECO:0000256" key="1">
    <source>
        <dbReference type="ARBA" id="ARBA00008023"/>
    </source>
</evidence>
<comment type="catalytic activity">
    <reaction evidence="9 10">
        <text>XTP + H2O = XMP + diphosphate + H(+)</text>
        <dbReference type="Rhea" id="RHEA:28610"/>
        <dbReference type="ChEBI" id="CHEBI:15377"/>
        <dbReference type="ChEBI" id="CHEBI:15378"/>
        <dbReference type="ChEBI" id="CHEBI:33019"/>
        <dbReference type="ChEBI" id="CHEBI:57464"/>
        <dbReference type="ChEBI" id="CHEBI:61314"/>
        <dbReference type="EC" id="3.6.1.66"/>
    </reaction>
</comment>
<comment type="catalytic activity">
    <reaction evidence="10">
        <text>ITP + H2O = IMP + diphosphate + H(+)</text>
        <dbReference type="Rhea" id="RHEA:29399"/>
        <dbReference type="ChEBI" id="CHEBI:15377"/>
        <dbReference type="ChEBI" id="CHEBI:15378"/>
        <dbReference type="ChEBI" id="CHEBI:33019"/>
        <dbReference type="ChEBI" id="CHEBI:58053"/>
        <dbReference type="ChEBI" id="CHEBI:61402"/>
        <dbReference type="EC" id="3.6.1.66"/>
    </reaction>
</comment>
<feature type="binding site" evidence="10">
    <location>
        <position position="171"/>
    </location>
    <ligand>
        <name>substrate</name>
    </ligand>
</feature>
<evidence type="ECO:0000256" key="7">
    <source>
        <dbReference type="ARBA" id="ARBA00023080"/>
    </source>
</evidence>
<feature type="binding site" evidence="10">
    <location>
        <position position="68"/>
    </location>
    <ligand>
        <name>Mg(2+)</name>
        <dbReference type="ChEBI" id="CHEBI:18420"/>
    </ligand>
</feature>
<evidence type="ECO:0000256" key="11">
    <source>
        <dbReference type="RuleBase" id="RU003781"/>
    </source>
</evidence>
<keyword evidence="13" id="KW-1185">Reference proteome</keyword>
<feature type="binding site" evidence="10">
    <location>
        <begin position="176"/>
        <end position="177"/>
    </location>
    <ligand>
        <name>substrate</name>
    </ligand>
</feature>
<reference evidence="12 13" key="1">
    <citation type="submission" date="2020-08" db="EMBL/GenBank/DDBJ databases">
        <title>Genomic Encyclopedia of Type Strains, Phase IV (KMG-IV): sequencing the most valuable type-strain genomes for metagenomic binning, comparative biology and taxonomic classification.</title>
        <authorList>
            <person name="Goeker M."/>
        </authorList>
    </citation>
    <scope>NUCLEOTIDE SEQUENCE [LARGE SCALE GENOMIC DNA]</scope>
    <source>
        <strain evidence="12 13">DSM 27471</strain>
    </source>
</reference>
<dbReference type="EMBL" id="JACHYB010000002">
    <property type="protein sequence ID" value="MBB3188548.1"/>
    <property type="molecule type" value="Genomic_DNA"/>
</dbReference>
<comment type="caution">
    <text evidence="12">The sequence shown here is derived from an EMBL/GenBank/DDBJ whole genome shotgun (WGS) entry which is preliminary data.</text>
</comment>
<dbReference type="InterPro" id="IPR002637">
    <property type="entry name" value="RdgB/HAM1"/>
</dbReference>
<dbReference type="GO" id="GO:0009117">
    <property type="term" value="P:nucleotide metabolic process"/>
    <property type="evidence" value="ECO:0007669"/>
    <property type="project" value="UniProtKB-KW"/>
</dbReference>
<evidence type="ECO:0000256" key="3">
    <source>
        <dbReference type="ARBA" id="ARBA00022723"/>
    </source>
</evidence>
<dbReference type="NCBIfam" id="NF011398">
    <property type="entry name" value="PRK14823.1"/>
    <property type="match status" value="1"/>
</dbReference>
<sequence>MKLIFATNNKHKIEEAQALLSPHFQIISLKQLNCTEEIPETEPTLEGNALLKARYVYERFGESCFADDTGLEVEILNNAPGVYSARYAGEDKDPQANRVKLLKELEGAINRKARFRTVIAFIHKGKEYLFEGEVKGSITMHDRGNGGFGYDPLFQPEGMDKTFAELDMSVKNDISHRGKAIARLVDFLHQLE</sequence>
<dbReference type="GO" id="GO:0046872">
    <property type="term" value="F:metal ion binding"/>
    <property type="evidence" value="ECO:0007669"/>
    <property type="project" value="UniProtKB-KW"/>
</dbReference>